<dbReference type="KEGG" id="snan:I6N98_13530"/>
<dbReference type="RefSeq" id="WP_198568881.1">
    <property type="nucleotide sequence ID" value="NZ_CP066167.1"/>
</dbReference>
<sequence length="305" mass="33930">MTLPPLVHNPTYSFDFDPRHRFPMEKFSLLHSYLQESGHITSKNLFRPGKCRQDILAGAHCPNYIDRFSHNQLDRQELRRLGLPWSAGLVHRSWIAPNGTLLTAQLALRYGLACHLAGGTHHAHREFGSGFCVFNDLAVAATAMVERQQVKKVLIFDCDVHQGDGTASILSDQKRVFTCSIHAEKNFPARKALSDLDVPLPSGMGDTDYLHTVEQTLVGLLESVKPELVLYDAGVDIYCDDPLGLLNISLAGIRERDRVVIQACLDRGVPVATVIGGGYDRDRPALVRRHAMVIEEACRLYPQIG</sequence>
<evidence type="ECO:0000259" key="3">
    <source>
        <dbReference type="Pfam" id="PF00850"/>
    </source>
</evidence>
<dbReference type="EMBL" id="CP066167">
    <property type="protein sequence ID" value="QQD17380.1"/>
    <property type="molecule type" value="Genomic_DNA"/>
</dbReference>
<dbReference type="PANTHER" id="PTHR10625:SF19">
    <property type="entry name" value="HISTONE DEACETYLASE 12"/>
    <property type="match status" value="1"/>
</dbReference>
<dbReference type="GO" id="GO:0016787">
    <property type="term" value="F:hydrolase activity"/>
    <property type="evidence" value="ECO:0007669"/>
    <property type="project" value="UniProtKB-KW"/>
</dbReference>
<dbReference type="PRINTS" id="PR01270">
    <property type="entry name" value="HDASUPER"/>
</dbReference>
<keyword evidence="2" id="KW-0378">Hydrolase</keyword>
<protein>
    <submittedName>
        <fullName evidence="4">Histone deacetylase</fullName>
    </submittedName>
</protein>
<evidence type="ECO:0000256" key="1">
    <source>
        <dbReference type="ARBA" id="ARBA00005947"/>
    </source>
</evidence>
<dbReference type="InterPro" id="IPR023801">
    <property type="entry name" value="His_deacetylse_dom"/>
</dbReference>
<dbReference type="InterPro" id="IPR000286">
    <property type="entry name" value="HDACs"/>
</dbReference>
<dbReference type="InterPro" id="IPR044150">
    <property type="entry name" value="HDAC_classIV"/>
</dbReference>
<evidence type="ECO:0000313" key="5">
    <source>
        <dbReference type="Proteomes" id="UP000596063"/>
    </source>
</evidence>
<accession>A0A7T4QYZ9</accession>
<comment type="similarity">
    <text evidence="1">Belongs to the histone deacetylase family.</text>
</comment>
<dbReference type="Gene3D" id="3.40.800.20">
    <property type="entry name" value="Histone deacetylase domain"/>
    <property type="match status" value="1"/>
</dbReference>
<evidence type="ECO:0000313" key="4">
    <source>
        <dbReference type="EMBL" id="QQD17380.1"/>
    </source>
</evidence>
<evidence type="ECO:0000256" key="2">
    <source>
        <dbReference type="ARBA" id="ARBA00022801"/>
    </source>
</evidence>
<dbReference type="Proteomes" id="UP000596063">
    <property type="component" value="Chromosome"/>
</dbReference>
<reference evidence="4 5" key="1">
    <citation type="submission" date="2020-12" db="EMBL/GenBank/DDBJ databases">
        <authorList>
            <person name="Shan Y."/>
        </authorList>
    </citation>
    <scope>NUCLEOTIDE SEQUENCE [LARGE SCALE GENOMIC DNA]</scope>
    <source>
        <strain evidence="5">csc3.9</strain>
    </source>
</reference>
<dbReference type="InterPro" id="IPR037138">
    <property type="entry name" value="His_deacetylse_dom_sf"/>
</dbReference>
<proteinExistence type="inferred from homology"/>
<feature type="domain" description="Histone deacetylase" evidence="3">
    <location>
        <begin position="20"/>
        <end position="283"/>
    </location>
</feature>
<dbReference type="CDD" id="cd09993">
    <property type="entry name" value="HDAC_classIV"/>
    <property type="match status" value="1"/>
</dbReference>
<name>A0A7T4QYZ9_9GAMM</name>
<dbReference type="GO" id="GO:0004407">
    <property type="term" value="F:histone deacetylase activity"/>
    <property type="evidence" value="ECO:0007669"/>
    <property type="project" value="InterPro"/>
</dbReference>
<dbReference type="AlphaFoldDB" id="A0A7T4QYZ9"/>
<keyword evidence="5" id="KW-1185">Reference proteome</keyword>
<dbReference type="InterPro" id="IPR023696">
    <property type="entry name" value="Ureohydrolase_dom_sf"/>
</dbReference>
<dbReference type="SUPFAM" id="SSF52768">
    <property type="entry name" value="Arginase/deacetylase"/>
    <property type="match status" value="1"/>
</dbReference>
<gene>
    <name evidence="4" type="ORF">I6N98_13530</name>
</gene>
<dbReference type="Pfam" id="PF00850">
    <property type="entry name" value="Hist_deacetyl"/>
    <property type="match status" value="1"/>
</dbReference>
<dbReference type="GO" id="GO:0040029">
    <property type="term" value="P:epigenetic regulation of gene expression"/>
    <property type="evidence" value="ECO:0007669"/>
    <property type="project" value="TreeGrafter"/>
</dbReference>
<organism evidence="4 5">
    <name type="scientific">Spongiibacter nanhainus</name>
    <dbReference type="NCBI Taxonomy" id="2794344"/>
    <lineage>
        <taxon>Bacteria</taxon>
        <taxon>Pseudomonadati</taxon>
        <taxon>Pseudomonadota</taxon>
        <taxon>Gammaproteobacteria</taxon>
        <taxon>Cellvibrionales</taxon>
        <taxon>Spongiibacteraceae</taxon>
        <taxon>Spongiibacter</taxon>
    </lineage>
</organism>
<dbReference type="PANTHER" id="PTHR10625">
    <property type="entry name" value="HISTONE DEACETYLASE HDAC1-RELATED"/>
    <property type="match status" value="1"/>
</dbReference>